<feature type="transmembrane region" description="Helical" evidence="1">
    <location>
        <begin position="21"/>
        <end position="42"/>
    </location>
</feature>
<keyword evidence="1" id="KW-0472">Membrane</keyword>
<name>A0ABS7MJ67_9ACTN</name>
<evidence type="ECO:0000313" key="2">
    <source>
        <dbReference type="EMBL" id="MBY4797416.1"/>
    </source>
</evidence>
<dbReference type="Proteomes" id="UP000700908">
    <property type="component" value="Unassembled WGS sequence"/>
</dbReference>
<evidence type="ECO:0008006" key="4">
    <source>
        <dbReference type="Google" id="ProtNLM"/>
    </source>
</evidence>
<dbReference type="RefSeq" id="WP_222199134.1">
    <property type="nucleotide sequence ID" value="NZ_JAIMFO010000005.1"/>
</dbReference>
<evidence type="ECO:0000313" key="3">
    <source>
        <dbReference type="Proteomes" id="UP000700908"/>
    </source>
</evidence>
<reference evidence="2 3" key="1">
    <citation type="submission" date="2021-08" db="EMBL/GenBank/DDBJ databases">
        <title>Collinsella faecalis sp. nov. isolated from swine faeces.</title>
        <authorList>
            <person name="Oh B.S."/>
            <person name="Lee J.H."/>
        </authorList>
    </citation>
    <scope>NUCLEOTIDE SEQUENCE [LARGE SCALE GENOMIC DNA]</scope>
    <source>
        <strain evidence="2 3">AGMB00827</strain>
    </source>
</reference>
<protein>
    <recommendedName>
        <fullName evidence="4">DUF4352 domain-containing protein</fullName>
    </recommendedName>
</protein>
<gene>
    <name evidence="2" type="ORF">K6V98_03445</name>
</gene>
<organism evidence="2 3">
    <name type="scientific">Collinsella ureilytica</name>
    <dbReference type="NCBI Taxonomy" id="2869515"/>
    <lineage>
        <taxon>Bacteria</taxon>
        <taxon>Bacillati</taxon>
        <taxon>Actinomycetota</taxon>
        <taxon>Coriobacteriia</taxon>
        <taxon>Coriobacteriales</taxon>
        <taxon>Coriobacteriaceae</taxon>
        <taxon>Collinsella</taxon>
    </lineage>
</organism>
<keyword evidence="3" id="KW-1185">Reference proteome</keyword>
<comment type="caution">
    <text evidence="2">The sequence shown here is derived from an EMBL/GenBank/DDBJ whole genome shotgun (WGS) entry which is preliminary data.</text>
</comment>
<dbReference type="EMBL" id="JAIMFO010000005">
    <property type="protein sequence ID" value="MBY4797416.1"/>
    <property type="molecule type" value="Genomic_DNA"/>
</dbReference>
<evidence type="ECO:0000256" key="1">
    <source>
        <dbReference type="SAM" id="Phobius"/>
    </source>
</evidence>
<sequence length="207" mass="23556">MKNTQEIDQVLMILARRRRRTHVLVAVVIAILVCGGGGFVAMRTRALAQEFPNPPRETYEVGSQIEYPGRDGVLISVQSHQLLSDEEAQELCPDVYRQNGEVSSSWHMVRVDLTVTNQTDKEITLHELRSSNLVIGETYANQSDMMAEAEAFPDIEYKTLASGSTVTLPLLYTIFDFNFLESQWKNFNNLPMKLQLFMWPKVMSVKL</sequence>
<accession>A0ABS7MJ67</accession>
<keyword evidence="1" id="KW-1133">Transmembrane helix</keyword>
<keyword evidence="1" id="KW-0812">Transmembrane</keyword>
<proteinExistence type="predicted"/>